<name>D9QM64_BRESC</name>
<dbReference type="RefSeq" id="WP_013270091.1">
    <property type="nucleotide sequence ID" value="NC_014375.1"/>
</dbReference>
<dbReference type="Proteomes" id="UP000002696">
    <property type="component" value="Chromosome"/>
</dbReference>
<keyword evidence="1" id="KW-1133">Transmembrane helix</keyword>
<dbReference type="STRING" id="633149.Bresu_2683"/>
<feature type="transmembrane region" description="Helical" evidence="1">
    <location>
        <begin position="30"/>
        <end position="48"/>
    </location>
</feature>
<organism evidence="2 3">
    <name type="scientific">Brevundimonas subvibrioides (strain ATCC 15264 / DSM 4735 / LMG 14903 / NBRC 16000 / CB 81)</name>
    <name type="common">Caulobacter subvibrioides</name>
    <dbReference type="NCBI Taxonomy" id="633149"/>
    <lineage>
        <taxon>Bacteria</taxon>
        <taxon>Pseudomonadati</taxon>
        <taxon>Pseudomonadota</taxon>
        <taxon>Alphaproteobacteria</taxon>
        <taxon>Caulobacterales</taxon>
        <taxon>Caulobacteraceae</taxon>
        <taxon>Brevundimonas</taxon>
    </lineage>
</organism>
<dbReference type="HOGENOM" id="CLU_3023041_0_0_5"/>
<dbReference type="EMBL" id="CP002102">
    <property type="protein sequence ID" value="ADL01990.1"/>
    <property type="molecule type" value="Genomic_DNA"/>
</dbReference>
<dbReference type="OrthoDB" id="10001554at2"/>
<protein>
    <submittedName>
        <fullName evidence="2">Uncharacterized protein</fullName>
    </submittedName>
</protein>
<proteinExistence type="predicted"/>
<evidence type="ECO:0000256" key="1">
    <source>
        <dbReference type="SAM" id="Phobius"/>
    </source>
</evidence>
<gene>
    <name evidence="2" type="ordered locus">Bresu_2683</name>
</gene>
<dbReference type="AlphaFoldDB" id="D9QM64"/>
<keyword evidence="3" id="KW-1185">Reference proteome</keyword>
<accession>D9QM64</accession>
<dbReference type="InParanoid" id="D9QM64"/>
<keyword evidence="1" id="KW-0812">Transmembrane</keyword>
<dbReference type="KEGG" id="bsb:Bresu_2683"/>
<evidence type="ECO:0000313" key="2">
    <source>
        <dbReference type="EMBL" id="ADL01990.1"/>
    </source>
</evidence>
<reference evidence="3" key="1">
    <citation type="journal article" date="2011" name="J. Bacteriol.">
        <title>Genome sequences of eight morphologically diverse alphaproteobacteria.</title>
        <authorList>
            <consortium name="US DOE Joint Genome Institute"/>
            <person name="Brown P.J."/>
            <person name="Kysela D.T."/>
            <person name="Buechlein A."/>
            <person name="Hemmerich C."/>
            <person name="Brun Y.V."/>
        </authorList>
    </citation>
    <scope>NUCLEOTIDE SEQUENCE [LARGE SCALE GENOMIC DNA]</scope>
    <source>
        <strain evidence="3">ATCC 15264 / DSM 4735 / LMG 14903 / NBRC 16000 / CB 81</strain>
    </source>
</reference>
<sequence>MIRNLLAAVFPVALLAWCWLEFFVPSADDGLKDILFWIGMLAVLFTAYDRRRSDA</sequence>
<keyword evidence="1" id="KW-0472">Membrane</keyword>
<evidence type="ECO:0000313" key="3">
    <source>
        <dbReference type="Proteomes" id="UP000002696"/>
    </source>
</evidence>